<dbReference type="GO" id="GO:0003677">
    <property type="term" value="F:DNA binding"/>
    <property type="evidence" value="ECO:0007669"/>
    <property type="project" value="InterPro"/>
</dbReference>
<evidence type="ECO:0000313" key="2">
    <source>
        <dbReference type="EMBL" id="GGH87578.1"/>
    </source>
</evidence>
<dbReference type="AlphaFoldDB" id="A0A8J2ZYY2"/>
<gene>
    <name evidence="2" type="ORF">GCM10007096_37920</name>
</gene>
<dbReference type="RefSeq" id="WP_229745654.1">
    <property type="nucleotide sequence ID" value="NZ_BMFV01000040.1"/>
</dbReference>
<reference evidence="2" key="2">
    <citation type="submission" date="2020-09" db="EMBL/GenBank/DDBJ databases">
        <authorList>
            <person name="Sun Q."/>
            <person name="Zhou Y."/>
        </authorList>
    </citation>
    <scope>NUCLEOTIDE SEQUENCE</scope>
    <source>
        <strain evidence="2">CGMCC 1.12777</strain>
    </source>
</reference>
<dbReference type="InterPro" id="IPR007560">
    <property type="entry name" value="Restrct_endonuc_IV_Mrr"/>
</dbReference>
<organism evidence="2 3">
    <name type="scientific">Pullulanibacillus pueri</name>
    <dbReference type="NCBI Taxonomy" id="1437324"/>
    <lineage>
        <taxon>Bacteria</taxon>
        <taxon>Bacillati</taxon>
        <taxon>Bacillota</taxon>
        <taxon>Bacilli</taxon>
        <taxon>Bacillales</taxon>
        <taxon>Sporolactobacillaceae</taxon>
        <taxon>Pullulanibacillus</taxon>
    </lineage>
</organism>
<feature type="domain" description="Restriction endonuclease type IV Mrr" evidence="1">
    <location>
        <begin position="65"/>
        <end position="172"/>
    </location>
</feature>
<dbReference type="GO" id="GO:0015666">
    <property type="term" value="F:restriction endodeoxyribonuclease activity"/>
    <property type="evidence" value="ECO:0007669"/>
    <property type="project" value="TreeGrafter"/>
</dbReference>
<proteinExistence type="predicted"/>
<keyword evidence="3" id="KW-1185">Reference proteome</keyword>
<dbReference type="InterPro" id="IPR052906">
    <property type="entry name" value="Type_IV_Methyl-Rstrct_Enzyme"/>
</dbReference>
<dbReference type="SUPFAM" id="SSF52980">
    <property type="entry name" value="Restriction endonuclease-like"/>
    <property type="match status" value="1"/>
</dbReference>
<dbReference type="GO" id="GO:0009307">
    <property type="term" value="P:DNA restriction-modification system"/>
    <property type="evidence" value="ECO:0007669"/>
    <property type="project" value="InterPro"/>
</dbReference>
<sequence length="197" mass="22746">MAIFITVVLLSGLFLFYYNRLKKENEKLKNRSIDHFKVKDEMKLSLLLGLYHRYKKEEDPEKEENPLQFERFVAKVMERYYSGETYVTRGSGDYGVDIEHSREDGLYLGQVKCYAPNHPVNYEPIAIIHSQMVKQGAAGGFVVTTSQFTSNAIGYAENLDIQLIDGITLVNMWISGAEKQYKHYLELVNDEQKDQSV</sequence>
<reference evidence="2" key="1">
    <citation type="journal article" date="2014" name="Int. J. Syst. Evol. Microbiol.">
        <title>Complete genome sequence of Corynebacterium casei LMG S-19264T (=DSM 44701T), isolated from a smear-ripened cheese.</title>
        <authorList>
            <consortium name="US DOE Joint Genome Institute (JGI-PGF)"/>
            <person name="Walter F."/>
            <person name="Albersmeier A."/>
            <person name="Kalinowski J."/>
            <person name="Ruckert C."/>
        </authorList>
    </citation>
    <scope>NUCLEOTIDE SEQUENCE</scope>
    <source>
        <strain evidence="2">CGMCC 1.12777</strain>
    </source>
</reference>
<dbReference type="Gene3D" id="3.40.1350.10">
    <property type="match status" value="1"/>
</dbReference>
<name>A0A8J2ZYY2_9BACL</name>
<dbReference type="EMBL" id="BMFV01000040">
    <property type="protein sequence ID" value="GGH87578.1"/>
    <property type="molecule type" value="Genomic_DNA"/>
</dbReference>
<dbReference type="PANTHER" id="PTHR30015:SF7">
    <property type="entry name" value="TYPE IV METHYL-DIRECTED RESTRICTION ENZYME ECOKMRR"/>
    <property type="match status" value="1"/>
</dbReference>
<protein>
    <recommendedName>
        <fullName evidence="1">Restriction endonuclease type IV Mrr domain-containing protein</fullName>
    </recommendedName>
</protein>
<dbReference type="PANTHER" id="PTHR30015">
    <property type="entry name" value="MRR RESTRICTION SYSTEM PROTEIN"/>
    <property type="match status" value="1"/>
</dbReference>
<evidence type="ECO:0000259" key="1">
    <source>
        <dbReference type="Pfam" id="PF04471"/>
    </source>
</evidence>
<accession>A0A8J2ZYY2</accession>
<dbReference type="InterPro" id="IPR011335">
    <property type="entry name" value="Restrct_endonuc-II-like"/>
</dbReference>
<dbReference type="Proteomes" id="UP000656813">
    <property type="component" value="Unassembled WGS sequence"/>
</dbReference>
<dbReference type="Pfam" id="PF04471">
    <property type="entry name" value="Mrr_cat"/>
    <property type="match status" value="1"/>
</dbReference>
<comment type="caution">
    <text evidence="2">The sequence shown here is derived from an EMBL/GenBank/DDBJ whole genome shotgun (WGS) entry which is preliminary data.</text>
</comment>
<evidence type="ECO:0000313" key="3">
    <source>
        <dbReference type="Proteomes" id="UP000656813"/>
    </source>
</evidence>
<dbReference type="InterPro" id="IPR011856">
    <property type="entry name" value="tRNA_endonuc-like_dom_sf"/>
</dbReference>